<organism evidence="2 3">
    <name type="scientific">Algoriphagus ornithinivorans</name>
    <dbReference type="NCBI Taxonomy" id="226506"/>
    <lineage>
        <taxon>Bacteria</taxon>
        <taxon>Pseudomonadati</taxon>
        <taxon>Bacteroidota</taxon>
        <taxon>Cytophagia</taxon>
        <taxon>Cytophagales</taxon>
        <taxon>Cyclobacteriaceae</taxon>
        <taxon>Algoriphagus</taxon>
    </lineage>
</organism>
<dbReference type="SUPFAM" id="SSF48452">
    <property type="entry name" value="TPR-like"/>
    <property type="match status" value="1"/>
</dbReference>
<feature type="signal peptide" evidence="1">
    <location>
        <begin position="1"/>
        <end position="20"/>
    </location>
</feature>
<dbReference type="RefSeq" id="WP_091651790.1">
    <property type="nucleotide sequence ID" value="NZ_FOVW01000003.1"/>
</dbReference>
<dbReference type="Proteomes" id="UP000199564">
    <property type="component" value="Unassembled WGS sequence"/>
</dbReference>
<name>A0A1I5E6T3_9BACT</name>
<sequence>MKKLILTFALSFLWISLSMASDPAFEKAMKKQIIAMDQIANAEQSKEVANGFLRIAEAKSEEWLPLYYAGLIHIEAAFRFEVNKDQYLDQALEYIDKAEKLAPANSEVTALKGYAIMGKISLDPASRGQNLSPQAMQLFGKAINLDRENPRALYLMAQMEYGMAQFFGSGTDKACGMVRLSLEQFEKEESIITEDYILPKWGKRSAQQMMNNCN</sequence>
<dbReference type="EMBL" id="FOVW01000003">
    <property type="protein sequence ID" value="SFO06831.1"/>
    <property type="molecule type" value="Genomic_DNA"/>
</dbReference>
<dbReference type="Gene3D" id="1.25.40.10">
    <property type="entry name" value="Tetratricopeptide repeat domain"/>
    <property type="match status" value="1"/>
</dbReference>
<evidence type="ECO:0000256" key="1">
    <source>
        <dbReference type="SAM" id="SignalP"/>
    </source>
</evidence>
<dbReference type="AlphaFoldDB" id="A0A1I5E6T3"/>
<dbReference type="InterPro" id="IPR011990">
    <property type="entry name" value="TPR-like_helical_dom_sf"/>
</dbReference>
<proteinExistence type="predicted"/>
<keyword evidence="3" id="KW-1185">Reference proteome</keyword>
<evidence type="ECO:0008006" key="4">
    <source>
        <dbReference type="Google" id="ProtNLM"/>
    </source>
</evidence>
<accession>A0A1I5E6T3</accession>
<dbReference type="STRING" id="226506.SAMN04488519_103306"/>
<keyword evidence="1" id="KW-0732">Signal</keyword>
<reference evidence="3" key="1">
    <citation type="submission" date="2016-10" db="EMBL/GenBank/DDBJ databases">
        <authorList>
            <person name="Varghese N."/>
            <person name="Submissions S."/>
        </authorList>
    </citation>
    <scope>NUCLEOTIDE SEQUENCE [LARGE SCALE GENOMIC DNA]</scope>
    <source>
        <strain evidence="3">DSM 15282</strain>
    </source>
</reference>
<protein>
    <recommendedName>
        <fullName evidence="4">Tetratricopeptide repeat-containing protein</fullName>
    </recommendedName>
</protein>
<gene>
    <name evidence="2" type="ORF">SAMN04488519_103306</name>
</gene>
<evidence type="ECO:0000313" key="3">
    <source>
        <dbReference type="Proteomes" id="UP000199564"/>
    </source>
</evidence>
<feature type="chain" id="PRO_5011733811" description="Tetratricopeptide repeat-containing protein" evidence="1">
    <location>
        <begin position="21"/>
        <end position="214"/>
    </location>
</feature>
<evidence type="ECO:0000313" key="2">
    <source>
        <dbReference type="EMBL" id="SFO06831.1"/>
    </source>
</evidence>